<gene>
    <name evidence="2" type="ORF">O3P69_011715</name>
</gene>
<name>A0AAW0SEP6_SCYPA</name>
<keyword evidence="3" id="KW-1185">Reference proteome</keyword>
<comment type="caution">
    <text evidence="2">The sequence shown here is derived from an EMBL/GenBank/DDBJ whole genome shotgun (WGS) entry which is preliminary data.</text>
</comment>
<sequence>MNTCWNTSHTHTHTHTHTHSSHSPNVRCRCSQTDLTNCGCNVTGNYSGRVLQVTGGYTGDALKVVAQRYQHVGGVGSAEELVSVAWHPEEEMLFMAAPRTTLSLASGHEGQAGQWWRLWLRGGEEERGKASSGDPAPPQLDQERDAAGTEAGRGVVVRTQFSESIFGVSVDLLMPGKRRRLLNLTGQHSHPHLPANHLFIQVVECCSYVSHQIICFPCLSSYMYL</sequence>
<evidence type="ECO:0000313" key="3">
    <source>
        <dbReference type="Proteomes" id="UP001487740"/>
    </source>
</evidence>
<evidence type="ECO:0000256" key="1">
    <source>
        <dbReference type="SAM" id="MobiDB-lite"/>
    </source>
</evidence>
<feature type="compositionally biased region" description="Basic residues" evidence="1">
    <location>
        <begin position="10"/>
        <end position="20"/>
    </location>
</feature>
<accession>A0AAW0SEP6</accession>
<evidence type="ECO:0000313" key="2">
    <source>
        <dbReference type="EMBL" id="KAK8373819.1"/>
    </source>
</evidence>
<feature type="region of interest" description="Disordered" evidence="1">
    <location>
        <begin position="1"/>
        <end position="23"/>
    </location>
</feature>
<dbReference type="Proteomes" id="UP001487740">
    <property type="component" value="Unassembled WGS sequence"/>
</dbReference>
<dbReference type="AlphaFoldDB" id="A0AAW0SEP6"/>
<organism evidence="2 3">
    <name type="scientific">Scylla paramamosain</name>
    <name type="common">Mud crab</name>
    <dbReference type="NCBI Taxonomy" id="85552"/>
    <lineage>
        <taxon>Eukaryota</taxon>
        <taxon>Metazoa</taxon>
        <taxon>Ecdysozoa</taxon>
        <taxon>Arthropoda</taxon>
        <taxon>Crustacea</taxon>
        <taxon>Multicrustacea</taxon>
        <taxon>Malacostraca</taxon>
        <taxon>Eumalacostraca</taxon>
        <taxon>Eucarida</taxon>
        <taxon>Decapoda</taxon>
        <taxon>Pleocyemata</taxon>
        <taxon>Brachyura</taxon>
        <taxon>Eubrachyura</taxon>
        <taxon>Portunoidea</taxon>
        <taxon>Portunidae</taxon>
        <taxon>Portuninae</taxon>
        <taxon>Scylla</taxon>
    </lineage>
</organism>
<reference evidence="2 3" key="1">
    <citation type="submission" date="2023-03" db="EMBL/GenBank/DDBJ databases">
        <title>High-quality genome of Scylla paramamosain provides insights in environmental adaptation.</title>
        <authorList>
            <person name="Zhang L."/>
        </authorList>
    </citation>
    <scope>NUCLEOTIDE SEQUENCE [LARGE SCALE GENOMIC DNA]</scope>
    <source>
        <strain evidence="2">LZ_2023a</strain>
        <tissue evidence="2">Muscle</tissue>
    </source>
</reference>
<proteinExistence type="predicted"/>
<feature type="region of interest" description="Disordered" evidence="1">
    <location>
        <begin position="126"/>
        <end position="149"/>
    </location>
</feature>
<protein>
    <submittedName>
        <fullName evidence="2">Uncharacterized protein</fullName>
    </submittedName>
</protein>
<dbReference type="EMBL" id="JARAKH010000868">
    <property type="protein sequence ID" value="KAK8373819.1"/>
    <property type="molecule type" value="Genomic_DNA"/>
</dbReference>